<protein>
    <submittedName>
        <fullName evidence="1">Uncharacterized protein</fullName>
    </submittedName>
</protein>
<gene>
    <name evidence="1" type="ORF">SDC9_170023</name>
</gene>
<evidence type="ECO:0000313" key="1">
    <source>
        <dbReference type="EMBL" id="MPN22640.1"/>
    </source>
</evidence>
<accession>A0A645G9E9</accession>
<reference evidence="1" key="1">
    <citation type="submission" date="2019-08" db="EMBL/GenBank/DDBJ databases">
        <authorList>
            <person name="Kucharzyk K."/>
            <person name="Murdoch R.W."/>
            <person name="Higgins S."/>
            <person name="Loffler F."/>
        </authorList>
    </citation>
    <scope>NUCLEOTIDE SEQUENCE</scope>
</reference>
<sequence length="158" mass="17739">MSWEDEDGKLCRLIREGRTDCGSEESRDLPHFQNLVASIRAFEGVGLVSNVREHREGETGHSYVDVVQWDNIPSVVSCAITQSQKQWLLLRFFKEHTGRNTAQRFAPDEEVFGGLAGNRDGIWYCCCHLAELGLIDWKTSGPPYGGGRILEDGIKALE</sequence>
<organism evidence="1">
    <name type="scientific">bioreactor metagenome</name>
    <dbReference type="NCBI Taxonomy" id="1076179"/>
    <lineage>
        <taxon>unclassified sequences</taxon>
        <taxon>metagenomes</taxon>
        <taxon>ecological metagenomes</taxon>
    </lineage>
</organism>
<dbReference type="AlphaFoldDB" id="A0A645G9E9"/>
<proteinExistence type="predicted"/>
<name>A0A645G9E9_9ZZZZ</name>
<comment type="caution">
    <text evidence="1">The sequence shown here is derived from an EMBL/GenBank/DDBJ whole genome shotgun (WGS) entry which is preliminary data.</text>
</comment>
<dbReference type="EMBL" id="VSSQ01070922">
    <property type="protein sequence ID" value="MPN22640.1"/>
    <property type="molecule type" value="Genomic_DNA"/>
</dbReference>